<sequence>MENISEYDCLHTGAYLMFDFLTYHVRGEQCTVCWDIDCLSEPFQQMRISLPFNPPTQRRLVPGPRQEIFRRTSPKEPIPTAIQRISLPFKSPTQCLSVPGADRR</sequence>
<dbReference type="AlphaFoldDB" id="A0AAW1E3T3"/>
<evidence type="ECO:0000313" key="1">
    <source>
        <dbReference type="EMBL" id="KAK9517281.1"/>
    </source>
</evidence>
<accession>A0AAW1E3T3</accession>
<name>A0AAW1E3T3_ZOAVI</name>
<evidence type="ECO:0000313" key="2">
    <source>
        <dbReference type="Proteomes" id="UP001488805"/>
    </source>
</evidence>
<proteinExistence type="predicted"/>
<protein>
    <submittedName>
        <fullName evidence="1">Uncharacterized protein</fullName>
    </submittedName>
</protein>
<dbReference type="Proteomes" id="UP001488805">
    <property type="component" value="Unassembled WGS sequence"/>
</dbReference>
<comment type="caution">
    <text evidence="1">The sequence shown here is derived from an EMBL/GenBank/DDBJ whole genome shotgun (WGS) entry which is preliminary data.</text>
</comment>
<gene>
    <name evidence="1" type="ORF">VZT92_025164</name>
</gene>
<dbReference type="EMBL" id="JBCEZU010000575">
    <property type="protein sequence ID" value="KAK9517281.1"/>
    <property type="molecule type" value="Genomic_DNA"/>
</dbReference>
<organism evidence="1 2">
    <name type="scientific">Zoarces viviparus</name>
    <name type="common">Viviparous eelpout</name>
    <name type="synonym">Blennius viviparus</name>
    <dbReference type="NCBI Taxonomy" id="48416"/>
    <lineage>
        <taxon>Eukaryota</taxon>
        <taxon>Metazoa</taxon>
        <taxon>Chordata</taxon>
        <taxon>Craniata</taxon>
        <taxon>Vertebrata</taxon>
        <taxon>Euteleostomi</taxon>
        <taxon>Actinopterygii</taxon>
        <taxon>Neopterygii</taxon>
        <taxon>Teleostei</taxon>
        <taxon>Neoteleostei</taxon>
        <taxon>Acanthomorphata</taxon>
        <taxon>Eupercaria</taxon>
        <taxon>Perciformes</taxon>
        <taxon>Cottioidei</taxon>
        <taxon>Zoarcales</taxon>
        <taxon>Zoarcidae</taxon>
        <taxon>Zoarcinae</taxon>
        <taxon>Zoarces</taxon>
    </lineage>
</organism>
<reference evidence="1 2" key="1">
    <citation type="journal article" date="2024" name="Genome Biol. Evol.">
        <title>Chromosome-level genome assembly of the viviparous eelpout Zoarces viviparus.</title>
        <authorList>
            <person name="Fuhrmann N."/>
            <person name="Brasseur M.V."/>
            <person name="Bakowski C.E."/>
            <person name="Podsiadlowski L."/>
            <person name="Prost S."/>
            <person name="Krehenwinkel H."/>
            <person name="Mayer C."/>
        </authorList>
    </citation>
    <scope>NUCLEOTIDE SEQUENCE [LARGE SCALE GENOMIC DNA]</scope>
    <source>
        <strain evidence="1">NO-MEL_2022_Ind0_liver</strain>
    </source>
</reference>
<keyword evidence="2" id="KW-1185">Reference proteome</keyword>